<dbReference type="RefSeq" id="XP_009861744.1">
    <property type="nucleotide sequence ID" value="XM_009863442.3"/>
</dbReference>
<evidence type="ECO:0000256" key="1">
    <source>
        <dbReference type="SAM" id="SignalP"/>
    </source>
</evidence>
<dbReference type="SUPFAM" id="SSF51197">
    <property type="entry name" value="Clavaminate synthase-like"/>
    <property type="match status" value="1"/>
</dbReference>
<dbReference type="STRING" id="7719.ENSCINP00000021633"/>
<dbReference type="GeneID" id="100180490"/>
<dbReference type="RefSeq" id="XP_026694827.1">
    <property type="nucleotide sequence ID" value="XM_026839026.1"/>
</dbReference>
<dbReference type="Proteomes" id="UP000008144">
    <property type="component" value="Unassembled WGS sequence"/>
</dbReference>
<dbReference type="OMA" id="LQDYVMW"/>
<dbReference type="InterPro" id="IPR018247">
    <property type="entry name" value="EF_Hand_1_Ca_BS"/>
</dbReference>
<dbReference type="HOGENOM" id="CLU_016785_9_3_1"/>
<evidence type="ECO:0000313" key="4">
    <source>
        <dbReference type="Proteomes" id="UP000008144"/>
    </source>
</evidence>
<dbReference type="GO" id="GO:0016706">
    <property type="term" value="F:2-oxoglutarate-dependent dioxygenase activity"/>
    <property type="evidence" value="ECO:0000318"/>
    <property type="project" value="GO_Central"/>
</dbReference>
<dbReference type="PANTHER" id="PTHR12461">
    <property type="entry name" value="HYPOXIA-INDUCIBLE FACTOR 1 ALPHA INHIBITOR-RELATED"/>
    <property type="match status" value="1"/>
</dbReference>
<keyword evidence="4" id="KW-1185">Reference proteome</keyword>
<evidence type="ECO:0000313" key="3">
    <source>
        <dbReference type="Ensembl" id="ENSCINP00000021633.2"/>
    </source>
</evidence>
<proteinExistence type="predicted"/>
<feature type="domain" description="JmjC" evidence="2">
    <location>
        <begin position="130"/>
        <end position="282"/>
    </location>
</feature>
<reference evidence="4" key="1">
    <citation type="journal article" date="2002" name="Science">
        <title>The draft genome of Ciona intestinalis: insights into chordate and vertebrate origins.</title>
        <authorList>
            <person name="Dehal P."/>
            <person name="Satou Y."/>
            <person name="Campbell R.K."/>
            <person name="Chapman J."/>
            <person name="Degnan B."/>
            <person name="De Tomaso A."/>
            <person name="Davidson B."/>
            <person name="Di Gregorio A."/>
            <person name="Gelpke M."/>
            <person name="Goodstein D.M."/>
            <person name="Harafuji N."/>
            <person name="Hastings K.E."/>
            <person name="Ho I."/>
            <person name="Hotta K."/>
            <person name="Huang W."/>
            <person name="Kawashima T."/>
            <person name="Lemaire P."/>
            <person name="Martinez D."/>
            <person name="Meinertzhagen I.A."/>
            <person name="Necula S."/>
            <person name="Nonaka M."/>
            <person name="Putnam N."/>
            <person name="Rash S."/>
            <person name="Saiga H."/>
            <person name="Satake M."/>
            <person name="Terry A."/>
            <person name="Yamada L."/>
            <person name="Wang H.G."/>
            <person name="Awazu S."/>
            <person name="Azumi K."/>
            <person name="Boore J."/>
            <person name="Branno M."/>
            <person name="Chin-Bow S."/>
            <person name="DeSantis R."/>
            <person name="Doyle S."/>
            <person name="Francino P."/>
            <person name="Keys D.N."/>
            <person name="Haga S."/>
            <person name="Hayashi H."/>
            <person name="Hino K."/>
            <person name="Imai K.S."/>
            <person name="Inaba K."/>
            <person name="Kano S."/>
            <person name="Kobayashi K."/>
            <person name="Kobayashi M."/>
            <person name="Lee B.I."/>
            <person name="Makabe K.W."/>
            <person name="Manohar C."/>
            <person name="Matassi G."/>
            <person name="Medina M."/>
            <person name="Mochizuki Y."/>
            <person name="Mount S."/>
            <person name="Morishita T."/>
            <person name="Miura S."/>
            <person name="Nakayama A."/>
            <person name="Nishizaka S."/>
            <person name="Nomoto H."/>
            <person name="Ohta F."/>
            <person name="Oishi K."/>
            <person name="Rigoutsos I."/>
            <person name="Sano M."/>
            <person name="Sasaki A."/>
            <person name="Sasakura Y."/>
            <person name="Shoguchi E."/>
            <person name="Shin-i T."/>
            <person name="Spagnuolo A."/>
            <person name="Stainier D."/>
            <person name="Suzuki M.M."/>
            <person name="Tassy O."/>
            <person name="Takatori N."/>
            <person name="Tokuoka M."/>
            <person name="Yagi K."/>
            <person name="Yoshizaki F."/>
            <person name="Wada S."/>
            <person name="Zhang C."/>
            <person name="Hyatt P.D."/>
            <person name="Larimer F."/>
            <person name="Detter C."/>
            <person name="Doggett N."/>
            <person name="Glavina T."/>
            <person name="Hawkins T."/>
            <person name="Richardson P."/>
            <person name="Lucas S."/>
            <person name="Kohara Y."/>
            <person name="Levine M."/>
            <person name="Satoh N."/>
            <person name="Rokhsar D.S."/>
        </authorList>
    </citation>
    <scope>NUCLEOTIDE SEQUENCE [LARGE SCALE GENOMIC DNA]</scope>
</reference>
<dbReference type="FunFam" id="2.60.120.650:FF:000066">
    <property type="entry name" value="lysine-specific demethylase 8-like"/>
    <property type="match status" value="1"/>
</dbReference>
<reference evidence="3" key="2">
    <citation type="submission" date="2025-08" db="UniProtKB">
        <authorList>
            <consortium name="Ensembl"/>
        </authorList>
    </citation>
    <scope>IDENTIFICATION</scope>
</reference>
<dbReference type="Pfam" id="PF13621">
    <property type="entry name" value="Cupin_8"/>
    <property type="match status" value="1"/>
</dbReference>
<name>F6Y9P0_CIOIN</name>
<dbReference type="InterPro" id="IPR041667">
    <property type="entry name" value="Cupin_8"/>
</dbReference>
<keyword evidence="1" id="KW-0732">Signal</keyword>
<protein>
    <submittedName>
        <fullName evidence="3">JmjC domain-containing protein 7</fullName>
    </submittedName>
</protein>
<dbReference type="GeneTree" id="ENSGT00940000165506"/>
<dbReference type="PROSITE" id="PS00018">
    <property type="entry name" value="EF_HAND_1"/>
    <property type="match status" value="1"/>
</dbReference>
<dbReference type="PROSITE" id="PS51184">
    <property type="entry name" value="JMJC"/>
    <property type="match status" value="1"/>
</dbReference>
<feature type="signal peptide" evidence="1">
    <location>
        <begin position="1"/>
        <end position="21"/>
    </location>
</feature>
<gene>
    <name evidence="3" type="primary">LOC100180490</name>
</gene>
<reference evidence="3" key="3">
    <citation type="submission" date="2025-09" db="UniProtKB">
        <authorList>
            <consortium name="Ensembl"/>
        </authorList>
    </citation>
    <scope>IDENTIFICATION</scope>
</reference>
<accession>A0A1W3JUW4</accession>
<dbReference type="KEGG" id="cin:100180490"/>
<dbReference type="InParanoid" id="F6Y9P0"/>
<dbReference type="Gene3D" id="2.60.120.650">
    <property type="entry name" value="Cupin"/>
    <property type="match status" value="1"/>
</dbReference>
<dbReference type="PANTHER" id="PTHR12461:SF42">
    <property type="entry name" value="JMJC DOMAIN-CONTAINING PROTEIN"/>
    <property type="match status" value="1"/>
</dbReference>
<dbReference type="InterPro" id="IPR003347">
    <property type="entry name" value="JmjC_dom"/>
</dbReference>
<sequence>MIMFDVSWVIISIFMIQHAVCKEFPKGHLQYLGEHQAANGDITTITADQITSLEFYNNYVAKNKPLLIKQVLQRSTPVLKWTDQYLKEKFGKLRVNVDNNKQENRLIPSSEMEFQQFLSIYLESKTHYMISTMNMEMQKEFPLPTVINCDGFVSRFQDFVMWFSGGNTRSKLHYDNVENMYCQISGTKHWFIVDPADAEGHIVIDHPEGAFSGVNVTSVDMLKYPGMQGLQWWSANLTPGDCIYMPLNWWHQVTSPPSRNMAINIWWAPVLEEVVNFPCQRQHVGATLSDFNFVYGEWIRYNIGEFIKSHGSVVNYTVMHDNIVHEHTGVHVITKENFDLLDINGDGDVTIMELLSLPPDIVHKATNYAEIGALNTNGESVKYADDEPDDDVNYYQEL</sequence>
<feature type="chain" id="PRO_5014090455" evidence="1">
    <location>
        <begin position="22"/>
        <end position="398"/>
    </location>
</feature>
<dbReference type="OrthoDB" id="415358at2759"/>
<dbReference type="Ensembl" id="ENSCINT00000021879.2">
    <property type="protein sequence ID" value="ENSCINP00000021633.2"/>
    <property type="gene ID" value="ENSCING00000021743.1"/>
</dbReference>
<dbReference type="AlphaFoldDB" id="F6Y9P0"/>
<organism evidence="3 4">
    <name type="scientific">Ciona intestinalis</name>
    <name type="common">Transparent sea squirt</name>
    <name type="synonym">Ascidia intestinalis</name>
    <dbReference type="NCBI Taxonomy" id="7719"/>
    <lineage>
        <taxon>Eukaryota</taxon>
        <taxon>Metazoa</taxon>
        <taxon>Chordata</taxon>
        <taxon>Tunicata</taxon>
        <taxon>Ascidiacea</taxon>
        <taxon>Phlebobranchia</taxon>
        <taxon>Cionidae</taxon>
        <taxon>Ciona</taxon>
    </lineage>
</organism>
<evidence type="ECO:0000259" key="2">
    <source>
        <dbReference type="PROSITE" id="PS51184"/>
    </source>
</evidence>
<dbReference type="SMART" id="SM00558">
    <property type="entry name" value="JmjC"/>
    <property type="match status" value="1"/>
</dbReference>
<accession>F6Y9P0</accession>